<evidence type="ECO:0000313" key="4">
    <source>
        <dbReference type="Proteomes" id="UP000558089"/>
    </source>
</evidence>
<feature type="chain" id="PRO_5032328101" description="DUF3108 domain-containing protein" evidence="1">
    <location>
        <begin position="21"/>
        <end position="230"/>
    </location>
</feature>
<comment type="caution">
    <text evidence="3">The sequence shown here is derived from an EMBL/GenBank/DDBJ whole genome shotgun (WGS) entry which is preliminary data.</text>
</comment>
<protein>
    <recommendedName>
        <fullName evidence="2">DUF3108 domain-containing protein</fullName>
    </recommendedName>
</protein>
<dbReference type="EMBL" id="WYET01000001">
    <property type="protein sequence ID" value="NVN17653.1"/>
    <property type="molecule type" value="Genomic_DNA"/>
</dbReference>
<feature type="signal peptide" evidence="1">
    <location>
        <begin position="1"/>
        <end position="20"/>
    </location>
</feature>
<dbReference type="Gene3D" id="2.40.360.20">
    <property type="match status" value="1"/>
</dbReference>
<gene>
    <name evidence="3" type="ORF">GUA46_04810</name>
</gene>
<dbReference type="AlphaFoldDB" id="A0A850NAI1"/>
<evidence type="ECO:0000313" key="3">
    <source>
        <dbReference type="EMBL" id="NVN17653.1"/>
    </source>
</evidence>
<organism evidence="3 4">
    <name type="scientific">Flagellimonas chongwuensis</name>
    <dbReference type="NCBI Taxonomy" id="2697365"/>
    <lineage>
        <taxon>Bacteria</taxon>
        <taxon>Pseudomonadati</taxon>
        <taxon>Bacteroidota</taxon>
        <taxon>Flavobacteriia</taxon>
        <taxon>Flavobacteriales</taxon>
        <taxon>Flavobacteriaceae</taxon>
        <taxon>Flagellimonas</taxon>
    </lineage>
</organism>
<sequence>MKKYIVLGLIALFAVHLSQAQSNCSSYYPLVDGANFQYTNYDKKGKEDGQITYKVTDVQSSSSTTNAIMMMEMTDKKGRAYTSDYEVTCEGDVIKIDFKSLMNEQMLSQMGDVEMDISGTDVELPNNLSVGQELPDANMEVKMKMGGGINMNTNIETLNRKVEKQESVTTPAGTFDCYVIYSETKTKMMMTNQNFPSRIWLAEGVGMIKQESYNKNGKLLGSMVLTQYSK</sequence>
<dbReference type="RefSeq" id="WP_176619517.1">
    <property type="nucleotide sequence ID" value="NZ_WYET01000001.1"/>
</dbReference>
<accession>A0A850NAI1</accession>
<dbReference type="InterPro" id="IPR049279">
    <property type="entry name" value="DUF3108-like"/>
</dbReference>
<proteinExistence type="predicted"/>
<name>A0A850NAI1_9FLAO</name>
<dbReference type="Pfam" id="PF21347">
    <property type="entry name" value="DUF3108_like"/>
    <property type="match status" value="1"/>
</dbReference>
<keyword evidence="4" id="KW-1185">Reference proteome</keyword>
<dbReference type="Proteomes" id="UP000558089">
    <property type="component" value="Unassembled WGS sequence"/>
</dbReference>
<reference evidence="3 4" key="1">
    <citation type="submission" date="2020-01" db="EMBL/GenBank/DDBJ databases">
        <title>Draft Genome Analysis of Muricauda sp. HICW Isolated from coastal seawater of PR China.</title>
        <authorList>
            <person name="Chen M.-X."/>
        </authorList>
    </citation>
    <scope>NUCLEOTIDE SEQUENCE [LARGE SCALE GENOMIC DNA]</scope>
    <source>
        <strain evidence="3 4">HICW</strain>
    </source>
</reference>
<evidence type="ECO:0000256" key="1">
    <source>
        <dbReference type="SAM" id="SignalP"/>
    </source>
</evidence>
<evidence type="ECO:0000259" key="2">
    <source>
        <dbReference type="Pfam" id="PF21347"/>
    </source>
</evidence>
<feature type="domain" description="DUF3108" evidence="2">
    <location>
        <begin position="32"/>
        <end position="225"/>
    </location>
</feature>
<keyword evidence="1" id="KW-0732">Signal</keyword>